<sequence>MREPLAVSSSFLLHLSPPSPTPLLLLRGYIPPPARIRPFPAGPSDRITSFSSSSRRLVLYLGQECWCLGVAGVCFVHVCLFAFGHCHFCCSSHSVQEWEGH</sequence>
<dbReference type="RefSeq" id="XP_025574806.1">
    <property type="nucleotide sequence ID" value="XM_025724997.1"/>
</dbReference>
<keyword evidence="2" id="KW-1185">Reference proteome</keyword>
<dbReference type="AlphaFoldDB" id="A0A395GZG4"/>
<proteinExistence type="predicted"/>
<name>A0A395GZG4_9EURO</name>
<evidence type="ECO:0000313" key="1">
    <source>
        <dbReference type="EMBL" id="RAL00479.1"/>
    </source>
</evidence>
<dbReference type="VEuPathDB" id="FungiDB:BO80DRAFT_99725"/>
<dbReference type="EMBL" id="KZ824440">
    <property type="protein sequence ID" value="RAL00479.1"/>
    <property type="molecule type" value="Genomic_DNA"/>
</dbReference>
<evidence type="ECO:0000313" key="2">
    <source>
        <dbReference type="Proteomes" id="UP000249402"/>
    </source>
</evidence>
<organism evidence="1 2">
    <name type="scientific">Aspergillus ibericus CBS 121593</name>
    <dbReference type="NCBI Taxonomy" id="1448316"/>
    <lineage>
        <taxon>Eukaryota</taxon>
        <taxon>Fungi</taxon>
        <taxon>Dikarya</taxon>
        <taxon>Ascomycota</taxon>
        <taxon>Pezizomycotina</taxon>
        <taxon>Eurotiomycetes</taxon>
        <taxon>Eurotiomycetidae</taxon>
        <taxon>Eurotiales</taxon>
        <taxon>Aspergillaceae</taxon>
        <taxon>Aspergillus</taxon>
        <taxon>Aspergillus subgen. Circumdati</taxon>
    </lineage>
</organism>
<dbReference type="Proteomes" id="UP000249402">
    <property type="component" value="Unassembled WGS sequence"/>
</dbReference>
<reference evidence="1 2" key="1">
    <citation type="submission" date="2018-02" db="EMBL/GenBank/DDBJ databases">
        <title>The genomes of Aspergillus section Nigri reveals drivers in fungal speciation.</title>
        <authorList>
            <consortium name="DOE Joint Genome Institute"/>
            <person name="Vesth T.C."/>
            <person name="Nybo J."/>
            <person name="Theobald S."/>
            <person name="Brandl J."/>
            <person name="Frisvad J.C."/>
            <person name="Nielsen K.F."/>
            <person name="Lyhne E.K."/>
            <person name="Kogle M.E."/>
            <person name="Kuo A."/>
            <person name="Riley R."/>
            <person name="Clum A."/>
            <person name="Nolan M."/>
            <person name="Lipzen A."/>
            <person name="Salamov A."/>
            <person name="Henrissat B."/>
            <person name="Wiebenga A."/>
            <person name="De vries R.P."/>
            <person name="Grigoriev I.V."/>
            <person name="Mortensen U.H."/>
            <person name="Andersen M.R."/>
            <person name="Baker S.E."/>
        </authorList>
    </citation>
    <scope>NUCLEOTIDE SEQUENCE [LARGE SCALE GENOMIC DNA]</scope>
    <source>
        <strain evidence="1 2">CBS 121593</strain>
    </source>
</reference>
<gene>
    <name evidence="1" type="ORF">BO80DRAFT_99725</name>
</gene>
<protein>
    <submittedName>
        <fullName evidence="1">Uncharacterized protein</fullName>
    </submittedName>
</protein>
<accession>A0A395GZG4</accession>
<dbReference type="GeneID" id="37229862"/>